<sequence length="235" mass="26320">MRFRRADLRYSETPQPVTPYQKAAQVWDERIGTARVQARNWRLMAFGCLTLSLLIVGGLLWQLGRSTVTPYVVEVDTHGQVRAVGPALEAYRPTDAQIARELERFIRNVRSLPLDPVVLRSNWLEAYDYATDRGAAALNAYARERDPFARVGRVTVTVEVTSVVRASESSFQLRWIERSTVSGSPGDVERWTAIVTVVLQPPRDAVRLRKNPLGIYVNGLDWSRELGAAGAGETP</sequence>
<dbReference type="InterPro" id="IPR007430">
    <property type="entry name" value="VirB8"/>
</dbReference>
<comment type="subcellular location">
    <subcellularLocation>
        <location evidence="1">Membrane</location>
        <topology evidence="1">Single-pass membrane protein</topology>
    </subcellularLocation>
</comment>
<dbReference type="Proteomes" id="UP001156873">
    <property type="component" value="Unassembled WGS sequence"/>
</dbReference>
<dbReference type="EMBL" id="JARXRO010000020">
    <property type="protein sequence ID" value="MDH5835356.1"/>
    <property type="molecule type" value="Genomic_DNA"/>
</dbReference>
<comment type="caution">
    <text evidence="7">The sequence shown here is derived from an EMBL/GenBank/DDBJ whole genome shotgun (WGS) entry which is preliminary data.</text>
</comment>
<proteinExistence type="predicted"/>
<reference evidence="7 8" key="1">
    <citation type="submission" date="2023-04" db="EMBL/GenBank/DDBJ databases">
        <title>Luteimonas sp. M1R5S59.</title>
        <authorList>
            <person name="Sun J.-Q."/>
        </authorList>
    </citation>
    <scope>NUCLEOTIDE SEQUENCE [LARGE SCALE GENOMIC DNA]</scope>
    <source>
        <strain evidence="7 8">M1R5S59</strain>
    </source>
</reference>
<gene>
    <name evidence="7" type="primary">trbF</name>
    <name evidence="7" type="ORF">QFW81_15695</name>
</gene>
<evidence type="ECO:0000313" key="7">
    <source>
        <dbReference type="EMBL" id="MDH5835356.1"/>
    </source>
</evidence>
<evidence type="ECO:0000256" key="5">
    <source>
        <dbReference type="SAM" id="Phobius"/>
    </source>
</evidence>
<organism evidence="7 8">
    <name type="scientific">Luteimonas kalidii</name>
    <dbReference type="NCBI Taxonomy" id="3042025"/>
    <lineage>
        <taxon>Bacteria</taxon>
        <taxon>Pseudomonadati</taxon>
        <taxon>Pseudomonadota</taxon>
        <taxon>Gammaproteobacteria</taxon>
        <taxon>Lysobacterales</taxon>
        <taxon>Lysobacteraceae</taxon>
        <taxon>Luteimonas</taxon>
    </lineage>
</organism>
<dbReference type="RefSeq" id="WP_280580099.1">
    <property type="nucleotide sequence ID" value="NZ_JARXRO010000020.1"/>
</dbReference>
<dbReference type="InterPro" id="IPR032710">
    <property type="entry name" value="NTF2-like_dom_sf"/>
</dbReference>
<feature type="domain" description="Bacterial virulence protein VirB8" evidence="6">
    <location>
        <begin position="22"/>
        <end position="225"/>
    </location>
</feature>
<keyword evidence="8" id="KW-1185">Reference proteome</keyword>
<feature type="transmembrane region" description="Helical" evidence="5">
    <location>
        <begin position="43"/>
        <end position="63"/>
    </location>
</feature>
<evidence type="ECO:0000256" key="3">
    <source>
        <dbReference type="ARBA" id="ARBA00022989"/>
    </source>
</evidence>
<dbReference type="CDD" id="cd16425">
    <property type="entry name" value="TrbF"/>
    <property type="match status" value="1"/>
</dbReference>
<accession>A0ABT6JZ70</accession>
<dbReference type="NCBIfam" id="NF010446">
    <property type="entry name" value="PRK13872.1"/>
    <property type="match status" value="1"/>
</dbReference>
<evidence type="ECO:0000256" key="1">
    <source>
        <dbReference type="ARBA" id="ARBA00004167"/>
    </source>
</evidence>
<dbReference type="Gene3D" id="3.10.450.230">
    <property type="entry name" value="VirB8 protein"/>
    <property type="match status" value="1"/>
</dbReference>
<evidence type="ECO:0000313" key="8">
    <source>
        <dbReference type="Proteomes" id="UP001156873"/>
    </source>
</evidence>
<keyword evidence="4 5" id="KW-0472">Membrane</keyword>
<dbReference type="InterPro" id="IPR035658">
    <property type="entry name" value="TrbF"/>
</dbReference>
<evidence type="ECO:0000256" key="2">
    <source>
        <dbReference type="ARBA" id="ARBA00022692"/>
    </source>
</evidence>
<dbReference type="Pfam" id="PF04335">
    <property type="entry name" value="VirB8"/>
    <property type="match status" value="1"/>
</dbReference>
<name>A0ABT6JZ70_9GAMM</name>
<keyword evidence="3 5" id="KW-1133">Transmembrane helix</keyword>
<dbReference type="SUPFAM" id="SSF54427">
    <property type="entry name" value="NTF2-like"/>
    <property type="match status" value="1"/>
</dbReference>
<keyword evidence="2 5" id="KW-0812">Transmembrane</keyword>
<evidence type="ECO:0000259" key="6">
    <source>
        <dbReference type="Pfam" id="PF04335"/>
    </source>
</evidence>
<protein>
    <submittedName>
        <fullName evidence="7">Conjugal transfer protein TrbF</fullName>
    </submittedName>
</protein>
<evidence type="ECO:0000256" key="4">
    <source>
        <dbReference type="ARBA" id="ARBA00023136"/>
    </source>
</evidence>